<sequence>MTEAFKRLNQTKEELQKQNIHLLEKVTELELKLRQSSIRQTQSSPSSSKMDETGVHSLLNAKKPIIPGIGTTSPVQTVAGKDLPNPFMAVTLPKSEEEPSFSKTRRKLPQTLTGSSSKARSKRTKKQQTKNIEQIIKETLENIFKEQTEARQEETSSDNEFLESNYQDAQDPNADDDSGMSFDSVALHNLDT</sequence>
<evidence type="ECO:0000256" key="2">
    <source>
        <dbReference type="SAM" id="MobiDB-lite"/>
    </source>
</evidence>
<protein>
    <submittedName>
        <fullName evidence="3">Uncharacterized protein</fullName>
    </submittedName>
</protein>
<keyword evidence="4" id="KW-1185">Reference proteome</keyword>
<feature type="compositionally biased region" description="Basic residues" evidence="2">
    <location>
        <begin position="119"/>
        <end position="128"/>
    </location>
</feature>
<accession>A0AAE1VHA9</accession>
<gene>
    <name evidence="3" type="ORF">RND71_018897</name>
</gene>
<feature type="region of interest" description="Disordered" evidence="2">
    <location>
        <begin position="146"/>
        <end position="192"/>
    </location>
</feature>
<proteinExistence type="predicted"/>
<organism evidence="3 4">
    <name type="scientific">Anisodus tanguticus</name>
    <dbReference type="NCBI Taxonomy" id="243964"/>
    <lineage>
        <taxon>Eukaryota</taxon>
        <taxon>Viridiplantae</taxon>
        <taxon>Streptophyta</taxon>
        <taxon>Embryophyta</taxon>
        <taxon>Tracheophyta</taxon>
        <taxon>Spermatophyta</taxon>
        <taxon>Magnoliopsida</taxon>
        <taxon>eudicotyledons</taxon>
        <taxon>Gunneridae</taxon>
        <taxon>Pentapetalae</taxon>
        <taxon>asterids</taxon>
        <taxon>lamiids</taxon>
        <taxon>Solanales</taxon>
        <taxon>Solanaceae</taxon>
        <taxon>Solanoideae</taxon>
        <taxon>Hyoscyameae</taxon>
        <taxon>Anisodus</taxon>
    </lineage>
</organism>
<feature type="coiled-coil region" evidence="1">
    <location>
        <begin position="5"/>
        <end position="32"/>
    </location>
</feature>
<dbReference type="EMBL" id="JAVYJV010000009">
    <property type="protein sequence ID" value="KAK4363656.1"/>
    <property type="molecule type" value="Genomic_DNA"/>
</dbReference>
<feature type="region of interest" description="Disordered" evidence="2">
    <location>
        <begin position="92"/>
        <end position="132"/>
    </location>
</feature>
<name>A0AAE1VHA9_9SOLA</name>
<evidence type="ECO:0000256" key="1">
    <source>
        <dbReference type="SAM" id="Coils"/>
    </source>
</evidence>
<comment type="caution">
    <text evidence="3">The sequence shown here is derived from an EMBL/GenBank/DDBJ whole genome shotgun (WGS) entry which is preliminary data.</text>
</comment>
<keyword evidence="1" id="KW-0175">Coiled coil</keyword>
<dbReference type="AlphaFoldDB" id="A0AAE1VHA9"/>
<evidence type="ECO:0000313" key="4">
    <source>
        <dbReference type="Proteomes" id="UP001291623"/>
    </source>
</evidence>
<evidence type="ECO:0000313" key="3">
    <source>
        <dbReference type="EMBL" id="KAK4363656.1"/>
    </source>
</evidence>
<dbReference type="Proteomes" id="UP001291623">
    <property type="component" value="Unassembled WGS sequence"/>
</dbReference>
<reference evidence="3" key="1">
    <citation type="submission" date="2023-12" db="EMBL/GenBank/DDBJ databases">
        <title>Genome assembly of Anisodus tanguticus.</title>
        <authorList>
            <person name="Wang Y.-J."/>
        </authorList>
    </citation>
    <scope>NUCLEOTIDE SEQUENCE</scope>
    <source>
        <strain evidence="3">KB-2021</strain>
        <tissue evidence="3">Leaf</tissue>
    </source>
</reference>